<dbReference type="KEGG" id="tbg:TbgDal_XI6830"/>
<dbReference type="EMBL" id="FN554974">
    <property type="protein sequence ID" value="CBH17565.1"/>
    <property type="molecule type" value="Genomic_DNA"/>
</dbReference>
<dbReference type="Proteomes" id="UP000002316">
    <property type="component" value="Chromosome 11"/>
</dbReference>
<gene>
    <name evidence="1" type="ORF">TbgDal_XI6830</name>
</gene>
<name>D0A7B4_TRYB9</name>
<dbReference type="SUPFAM" id="SSF48371">
    <property type="entry name" value="ARM repeat"/>
    <property type="match status" value="1"/>
</dbReference>
<organism evidence="1 2">
    <name type="scientific">Trypanosoma brucei gambiense (strain MHOM/CI/86/DAL972)</name>
    <dbReference type="NCBI Taxonomy" id="679716"/>
    <lineage>
        <taxon>Eukaryota</taxon>
        <taxon>Discoba</taxon>
        <taxon>Euglenozoa</taxon>
        <taxon>Kinetoplastea</taxon>
        <taxon>Metakinetoplastina</taxon>
        <taxon>Trypanosomatida</taxon>
        <taxon>Trypanosomatidae</taxon>
        <taxon>Trypanosoma</taxon>
    </lineage>
</organism>
<sequence>MDCYSSQQEWRVNRKAIKNETPRVKYNNYLFSFAWEDVHNFPPAHSSNSGLVLEHLYELEEIVDSVSEQCGVGILTVPALTRVRPPTAAPFHFFMYLTHFSVSCLSFVYCDKNNCGNNNTVTVYIENQLYLCRKPSLSSVGLAALMWSVIRKLQGVPLDDDSDASAESRIERNQQSIMMHEMKPHPRPLDPDIFTRAYGLLEYEKTRTWMLSEEFNKRVQAIDHLIELYTQQRENAIRSLRYGFLELLLSTLHNDEEETMRCKAAEALAMLLMEPLAVDMLLAMDDEKFTLRELLATLSDPSHEVVILSLRLILPCRMAFNSYEAIARLVKYNFIERGIALLRHPEDRVVATACTALVTIFSVKEAFIPFIRLGGMSELTVALHRDDPFVISEAADVVTHAASYRMGKKAAVDCRTLVALMPHMLHQNLRVRTAVTGAVAQLTIYEPGKYQAVDEGLPPLLLALLMEEEERDVLVNVVKGIINVAEHPVGRKRLLGAKERLQSLSSVADDYQPLTSSICEALSQLERKC</sequence>
<dbReference type="Gene3D" id="1.25.10.10">
    <property type="entry name" value="Leucine-rich Repeat Variant"/>
    <property type="match status" value="1"/>
</dbReference>
<accession>D0A7B4</accession>
<dbReference type="OrthoDB" id="409644at2759"/>
<protein>
    <submittedName>
        <fullName evidence="1">Uncharacterized protein</fullName>
    </submittedName>
</protein>
<dbReference type="InterPro" id="IPR042856">
    <property type="entry name" value="RSP14"/>
</dbReference>
<dbReference type="InterPro" id="IPR011989">
    <property type="entry name" value="ARM-like"/>
</dbReference>
<dbReference type="AlphaFoldDB" id="D0A7B4"/>
<dbReference type="VEuPathDB" id="TriTrypDB:Tbg972.11.6830"/>
<evidence type="ECO:0000313" key="2">
    <source>
        <dbReference type="Proteomes" id="UP000002316"/>
    </source>
</evidence>
<dbReference type="PANTHER" id="PTHR15599:SF1">
    <property type="entry name" value="RADIAL SPOKE HEAD 14 HOMOLOG"/>
    <property type="match status" value="1"/>
</dbReference>
<dbReference type="InterPro" id="IPR016024">
    <property type="entry name" value="ARM-type_fold"/>
</dbReference>
<dbReference type="GeneID" id="23867700"/>
<proteinExistence type="predicted"/>
<evidence type="ECO:0000313" key="1">
    <source>
        <dbReference type="EMBL" id="CBH17565.1"/>
    </source>
</evidence>
<dbReference type="PANTHER" id="PTHR15599">
    <property type="entry name" value="RTDR1"/>
    <property type="match status" value="1"/>
</dbReference>
<reference evidence="2" key="1">
    <citation type="journal article" date="2010" name="PLoS Negl. Trop. Dis.">
        <title>The genome sequence of Trypanosoma brucei gambiense, causative agent of chronic human african trypanosomiasis.</title>
        <authorList>
            <person name="Jackson A.P."/>
            <person name="Sanders M."/>
            <person name="Berry A."/>
            <person name="McQuillan J."/>
            <person name="Aslett M.A."/>
            <person name="Quail M.A."/>
            <person name="Chukualim B."/>
            <person name="Capewell P."/>
            <person name="MacLeod A."/>
            <person name="Melville S.E."/>
            <person name="Gibson W."/>
            <person name="Barry J.D."/>
            <person name="Berriman M."/>
            <person name="Hertz-Fowler C."/>
        </authorList>
    </citation>
    <scope>NUCLEOTIDE SEQUENCE [LARGE SCALE GENOMIC DNA]</scope>
    <source>
        <strain evidence="2">MHOM/CI/86/DAL972</strain>
    </source>
</reference>
<dbReference type="RefSeq" id="XP_011779829.1">
    <property type="nucleotide sequence ID" value="XM_011781527.1"/>
</dbReference>